<evidence type="ECO:0000313" key="2">
    <source>
        <dbReference type="EMBL" id="KKT90290.1"/>
    </source>
</evidence>
<dbReference type="CDD" id="cd03809">
    <property type="entry name" value="GT4_MtfB-like"/>
    <property type="match status" value="1"/>
</dbReference>
<sequence>MAKYRIGIECEEIESKNPSWGVGKMLSRLLEEISKKKELEDQFKFILYFKDSIPDLPYLNSPVFEKKTTPVPFFPHRLFPIYYFALLPVRLWFEKLDAMYWPKYMLPVISLENSLVVLTEDVYYETFEGNLPFRYRLSYAIFSRWAAVFAKKIMVISETSKRNVSKLFKIDEKRISVNHLGIDVRENINFVQPTEKYILYVGQAFPRRHLKETMLAFEKIHGQFPDLKLIAVGPDKYDAKTIAQLAKDVNSRIGCEAISHANYVSDGELLKLYVGASSLIYVSDREAFGLPPMEALSFGVAPVVADNELGHELFEDYAFYAANNTVDGIAGAIVQSLTDSSRREKIKTDGPQFAGRYSWKRFADNWLNIIRSMVK</sequence>
<dbReference type="PANTHER" id="PTHR46401">
    <property type="entry name" value="GLYCOSYLTRANSFERASE WBBK-RELATED"/>
    <property type="match status" value="1"/>
</dbReference>
<organism evidence="2 3">
    <name type="scientific">Candidatus Yanofskybacteria bacterium GW2011_GWB1_45_11</name>
    <dbReference type="NCBI Taxonomy" id="1619026"/>
    <lineage>
        <taxon>Bacteria</taxon>
        <taxon>Candidatus Yanofskyibacteriota</taxon>
    </lineage>
</organism>
<dbReference type="PANTHER" id="PTHR46401:SF8">
    <property type="entry name" value="BLL6006 PROTEIN"/>
    <property type="match status" value="1"/>
</dbReference>
<dbReference type="EMBL" id="LCKD01000003">
    <property type="protein sequence ID" value="KKT90290.1"/>
    <property type="molecule type" value="Genomic_DNA"/>
</dbReference>
<name>A0A0G1L3G7_9BACT</name>
<dbReference type="Pfam" id="PF00534">
    <property type="entry name" value="Glycos_transf_1"/>
    <property type="match status" value="1"/>
</dbReference>
<dbReference type="InterPro" id="IPR001296">
    <property type="entry name" value="Glyco_trans_1"/>
</dbReference>
<dbReference type="AlphaFoldDB" id="A0A0G1L3G7"/>
<dbReference type="GO" id="GO:0016757">
    <property type="term" value="F:glycosyltransferase activity"/>
    <property type="evidence" value="ECO:0007669"/>
    <property type="project" value="InterPro"/>
</dbReference>
<evidence type="ECO:0000259" key="1">
    <source>
        <dbReference type="Pfam" id="PF00534"/>
    </source>
</evidence>
<keyword evidence="2" id="KW-0808">Transferase</keyword>
<dbReference type="Gene3D" id="3.40.50.2000">
    <property type="entry name" value="Glycogen Phosphorylase B"/>
    <property type="match status" value="1"/>
</dbReference>
<dbReference type="Proteomes" id="UP000034368">
    <property type="component" value="Unassembled WGS sequence"/>
</dbReference>
<proteinExistence type="predicted"/>
<feature type="domain" description="Glycosyl transferase family 1" evidence="1">
    <location>
        <begin position="191"/>
        <end position="350"/>
    </location>
</feature>
<dbReference type="SUPFAM" id="SSF53756">
    <property type="entry name" value="UDP-Glycosyltransferase/glycogen phosphorylase"/>
    <property type="match status" value="1"/>
</dbReference>
<comment type="caution">
    <text evidence="2">The sequence shown here is derived from an EMBL/GenBank/DDBJ whole genome shotgun (WGS) entry which is preliminary data.</text>
</comment>
<reference evidence="2 3" key="1">
    <citation type="journal article" date="2015" name="Nature">
        <title>rRNA introns, odd ribosomes, and small enigmatic genomes across a large radiation of phyla.</title>
        <authorList>
            <person name="Brown C.T."/>
            <person name="Hug L.A."/>
            <person name="Thomas B.C."/>
            <person name="Sharon I."/>
            <person name="Castelle C.J."/>
            <person name="Singh A."/>
            <person name="Wilkins M.J."/>
            <person name="Williams K.H."/>
            <person name="Banfield J.F."/>
        </authorList>
    </citation>
    <scope>NUCLEOTIDE SEQUENCE [LARGE SCALE GENOMIC DNA]</scope>
</reference>
<accession>A0A0G1L3G7</accession>
<evidence type="ECO:0000313" key="3">
    <source>
        <dbReference type="Proteomes" id="UP000034368"/>
    </source>
</evidence>
<protein>
    <submittedName>
        <fullName evidence="2">Glycosyl transferase group 1</fullName>
    </submittedName>
</protein>
<gene>
    <name evidence="2" type="ORF">UW90_C0003G0014</name>
</gene>